<evidence type="ECO:0000313" key="3">
    <source>
        <dbReference type="Proteomes" id="UP000646827"/>
    </source>
</evidence>
<feature type="compositionally biased region" description="Polar residues" evidence="1">
    <location>
        <begin position="82"/>
        <end position="91"/>
    </location>
</feature>
<name>A0A8H7VFP3_9FUNG</name>
<proteinExistence type="predicted"/>
<feature type="region of interest" description="Disordered" evidence="1">
    <location>
        <begin position="82"/>
        <end position="105"/>
    </location>
</feature>
<feature type="compositionally biased region" description="Acidic residues" evidence="1">
    <location>
        <begin position="95"/>
        <end position="104"/>
    </location>
</feature>
<reference evidence="2 3" key="1">
    <citation type="submission" date="2020-12" db="EMBL/GenBank/DDBJ databases">
        <title>Metabolic potential, ecology and presence of endohyphal bacteria is reflected in genomic diversity of Mucoromycotina.</title>
        <authorList>
            <person name="Muszewska A."/>
            <person name="Okrasinska A."/>
            <person name="Steczkiewicz K."/>
            <person name="Drgas O."/>
            <person name="Orlowska M."/>
            <person name="Perlinska-Lenart U."/>
            <person name="Aleksandrzak-Piekarczyk T."/>
            <person name="Szatraj K."/>
            <person name="Zielenkiewicz U."/>
            <person name="Pilsyk S."/>
            <person name="Malc E."/>
            <person name="Mieczkowski P."/>
            <person name="Kruszewska J.S."/>
            <person name="Biernat P."/>
            <person name="Pawlowska J."/>
        </authorList>
    </citation>
    <scope>NUCLEOTIDE SEQUENCE [LARGE SCALE GENOMIC DNA]</scope>
    <source>
        <strain evidence="2 3">CBS 142.35</strain>
    </source>
</reference>
<organism evidence="2 3">
    <name type="scientific">Circinella minor</name>
    <dbReference type="NCBI Taxonomy" id="1195481"/>
    <lineage>
        <taxon>Eukaryota</taxon>
        <taxon>Fungi</taxon>
        <taxon>Fungi incertae sedis</taxon>
        <taxon>Mucoromycota</taxon>
        <taxon>Mucoromycotina</taxon>
        <taxon>Mucoromycetes</taxon>
        <taxon>Mucorales</taxon>
        <taxon>Lichtheimiaceae</taxon>
        <taxon>Circinella</taxon>
    </lineage>
</organism>
<accession>A0A8H7VFP3</accession>
<feature type="region of interest" description="Disordered" evidence="1">
    <location>
        <begin position="225"/>
        <end position="249"/>
    </location>
</feature>
<feature type="region of interest" description="Disordered" evidence="1">
    <location>
        <begin position="1"/>
        <end position="22"/>
    </location>
</feature>
<sequence length="357" mass="39377">MTVPRANDQFQPTSQAPHQHPGASFAQLMSQPMYQPFGPTLSPSSEAVIMGRLDSIQGEMTSISQAISRLQETVNLLVEHQGQQGVTSGSQDRADSDDEADELPLDFVRQPRNSRGKVRNPTKSDVEGAVLALVNGNVEEQQKKLAGIEKHVDTAIGRMKMLVPSNMVSDSWTSQDESIRNAIMKLFLDSVSKSHPFVPLDECEKNWIARHFLVQKWNNIHTRNEGEESVTTTNDSRQRDEVTGSTGGAMSLCSSLQSREIVRQFSVPGTSASRSRPAAIPPALTREVSISDFSFILGIPSALVTMPVPTAAPPTVIPAQFINHHHHGKWQEENVGHGQQQQQQQKTKNWLNLIPVQ</sequence>
<keyword evidence="3" id="KW-1185">Reference proteome</keyword>
<gene>
    <name evidence="2" type="ORF">INT45_000332</name>
</gene>
<dbReference type="AlphaFoldDB" id="A0A8H7VFP3"/>
<evidence type="ECO:0000313" key="2">
    <source>
        <dbReference type="EMBL" id="KAG2218795.1"/>
    </source>
</evidence>
<feature type="region of interest" description="Disordered" evidence="1">
    <location>
        <begin position="329"/>
        <end position="348"/>
    </location>
</feature>
<comment type="caution">
    <text evidence="2">The sequence shown here is derived from an EMBL/GenBank/DDBJ whole genome shotgun (WGS) entry which is preliminary data.</text>
</comment>
<evidence type="ECO:0000256" key="1">
    <source>
        <dbReference type="SAM" id="MobiDB-lite"/>
    </source>
</evidence>
<dbReference type="Proteomes" id="UP000646827">
    <property type="component" value="Unassembled WGS sequence"/>
</dbReference>
<feature type="compositionally biased region" description="Polar residues" evidence="1">
    <location>
        <begin position="8"/>
        <end position="17"/>
    </location>
</feature>
<dbReference type="EMBL" id="JAEPRB010000210">
    <property type="protein sequence ID" value="KAG2218795.1"/>
    <property type="molecule type" value="Genomic_DNA"/>
</dbReference>
<protein>
    <submittedName>
        <fullName evidence="2">Uncharacterized protein</fullName>
    </submittedName>
</protein>